<dbReference type="Pfam" id="PF13624">
    <property type="entry name" value="SurA_N_3"/>
    <property type="match status" value="1"/>
</dbReference>
<gene>
    <name evidence="3" type="ORF">GCM10009115_05790</name>
</gene>
<dbReference type="Proteomes" id="UP001500738">
    <property type="component" value="Unassembled WGS sequence"/>
</dbReference>
<evidence type="ECO:0000313" key="3">
    <source>
        <dbReference type="EMBL" id="GAA0861785.1"/>
    </source>
</evidence>
<reference evidence="4" key="1">
    <citation type="journal article" date="2019" name="Int. J. Syst. Evol. Microbiol.">
        <title>The Global Catalogue of Microorganisms (GCM) 10K type strain sequencing project: providing services to taxonomists for standard genome sequencing and annotation.</title>
        <authorList>
            <consortium name="The Broad Institute Genomics Platform"/>
            <consortium name="The Broad Institute Genome Sequencing Center for Infectious Disease"/>
            <person name="Wu L."/>
            <person name="Ma J."/>
        </authorList>
    </citation>
    <scope>NUCLEOTIDE SEQUENCE [LARGE SCALE GENOMIC DNA]</scope>
    <source>
        <strain evidence="4">JCM 15910</strain>
    </source>
</reference>
<protein>
    <recommendedName>
        <fullName evidence="5">Peptidyl-prolyl cis-trans isomerase plp</fullName>
    </recommendedName>
</protein>
<sequence length="290" mass="31235">MKTAITARLAYICAAAIVLHGCDKEPTGQVVAVVNGEEITQQELNAEIAELPNPPAGDKKAVQRQMLQQIINRRLMAQVAKEDGLDRDPLYIIRERRLKEELLVSMYGKRTADTVRVPEAAAVKKFIADNPGRFAQRTAYMVDQISFDMPADQKILKDLEAARSLADVEATLKQKAITYQKGKNSIDSGVVPAAVMKQILALPDGEPFIIPAQGKVIVSVIVGRQPVPVSDQDAGPMAAQVMRAENLGAVLKKRIDEARAKANITYQAGLEPPAAKAPAKAPAKAATPGS</sequence>
<evidence type="ECO:0000313" key="4">
    <source>
        <dbReference type="Proteomes" id="UP001500738"/>
    </source>
</evidence>
<dbReference type="InterPro" id="IPR027304">
    <property type="entry name" value="Trigger_fact/SurA_dom_sf"/>
</dbReference>
<organism evidence="3 4">
    <name type="scientific">Sphingopyxis soli</name>
    <dbReference type="NCBI Taxonomy" id="592051"/>
    <lineage>
        <taxon>Bacteria</taxon>
        <taxon>Pseudomonadati</taxon>
        <taxon>Pseudomonadota</taxon>
        <taxon>Alphaproteobacteria</taxon>
        <taxon>Sphingomonadales</taxon>
        <taxon>Sphingomonadaceae</taxon>
        <taxon>Sphingopyxis</taxon>
    </lineage>
</organism>
<feature type="region of interest" description="Disordered" evidence="2">
    <location>
        <begin position="271"/>
        <end position="290"/>
    </location>
</feature>
<keyword evidence="4" id="KW-1185">Reference proteome</keyword>
<dbReference type="InterPro" id="IPR014274">
    <property type="entry name" value="PPIase_EpsD"/>
</dbReference>
<dbReference type="EMBL" id="BAAAFE010000003">
    <property type="protein sequence ID" value="GAA0861785.1"/>
    <property type="molecule type" value="Genomic_DNA"/>
</dbReference>
<dbReference type="Gene3D" id="1.10.8.1040">
    <property type="match status" value="1"/>
</dbReference>
<proteinExistence type="predicted"/>
<feature type="compositionally biased region" description="Low complexity" evidence="2">
    <location>
        <begin position="272"/>
        <end position="290"/>
    </location>
</feature>
<evidence type="ECO:0008006" key="5">
    <source>
        <dbReference type="Google" id="ProtNLM"/>
    </source>
</evidence>
<dbReference type="PANTHER" id="PTHR47637">
    <property type="entry name" value="CHAPERONE SURA"/>
    <property type="match status" value="1"/>
</dbReference>
<dbReference type="NCBIfam" id="TIGR02925">
    <property type="entry name" value="cis_trans_EpsD"/>
    <property type="match status" value="1"/>
</dbReference>
<keyword evidence="1" id="KW-0732">Signal</keyword>
<dbReference type="RefSeq" id="WP_215352969.1">
    <property type="nucleotide sequence ID" value="NZ_BAAAFE010000003.1"/>
</dbReference>
<evidence type="ECO:0000256" key="2">
    <source>
        <dbReference type="SAM" id="MobiDB-lite"/>
    </source>
</evidence>
<evidence type="ECO:0000256" key="1">
    <source>
        <dbReference type="ARBA" id="ARBA00022729"/>
    </source>
</evidence>
<dbReference type="InterPro" id="IPR050280">
    <property type="entry name" value="OMP_Chaperone_SurA"/>
</dbReference>
<accession>A0ABP3X9R9</accession>
<comment type="caution">
    <text evidence="3">The sequence shown here is derived from an EMBL/GenBank/DDBJ whole genome shotgun (WGS) entry which is preliminary data.</text>
</comment>
<name>A0ABP3X9R9_9SPHN</name>
<dbReference type="PANTHER" id="PTHR47637:SF1">
    <property type="entry name" value="CHAPERONE SURA"/>
    <property type="match status" value="1"/>
</dbReference>
<dbReference type="SUPFAM" id="SSF109998">
    <property type="entry name" value="Triger factor/SurA peptide-binding domain-like"/>
    <property type="match status" value="1"/>
</dbReference>